<evidence type="ECO:0000313" key="1">
    <source>
        <dbReference type="EMBL" id="EHQ24799.1"/>
    </source>
</evidence>
<dbReference type="OrthoDB" id="797652at2"/>
<sequence length="120" mass="13829">MLLDRNKYTESGYIGETLIGDAAQQLEQRCMAVRQSVKDHDFSYEEALEAYQVSDADYKAFLGEDINRNIFISFSGTTTPIKKMDYFAIYETMLLSYFPHPSKRVKDLFKELSKEVSSQA</sequence>
<organism evidence="1 2">
    <name type="scientific">Mucilaginibacter paludis DSM 18603</name>
    <dbReference type="NCBI Taxonomy" id="714943"/>
    <lineage>
        <taxon>Bacteria</taxon>
        <taxon>Pseudomonadati</taxon>
        <taxon>Bacteroidota</taxon>
        <taxon>Sphingobacteriia</taxon>
        <taxon>Sphingobacteriales</taxon>
        <taxon>Sphingobacteriaceae</taxon>
        <taxon>Mucilaginibacter</taxon>
    </lineage>
</organism>
<dbReference type="HOGENOM" id="CLU_2047053_0_0_10"/>
<reference evidence="1" key="1">
    <citation type="submission" date="2011-09" db="EMBL/GenBank/DDBJ databases">
        <title>The permanent draft genome of Mucilaginibacter paludis DSM 18603.</title>
        <authorList>
            <consortium name="US DOE Joint Genome Institute (JGI-PGF)"/>
            <person name="Lucas S."/>
            <person name="Han J."/>
            <person name="Lapidus A."/>
            <person name="Bruce D."/>
            <person name="Goodwin L."/>
            <person name="Pitluck S."/>
            <person name="Peters L."/>
            <person name="Kyrpides N."/>
            <person name="Mavromatis K."/>
            <person name="Ivanova N."/>
            <person name="Mikhailova N."/>
            <person name="Held B."/>
            <person name="Detter J.C."/>
            <person name="Tapia R."/>
            <person name="Han C."/>
            <person name="Land M."/>
            <person name="Hauser L."/>
            <person name="Markowitz V."/>
            <person name="Cheng J.-F."/>
            <person name="Hugenholtz P."/>
            <person name="Woyke T."/>
            <person name="Wu D."/>
            <person name="Tindall B."/>
            <person name="Brambilla E."/>
            <person name="Klenk H.-P."/>
            <person name="Eisen J.A."/>
        </authorList>
    </citation>
    <scope>NUCLEOTIDE SEQUENCE [LARGE SCALE GENOMIC DNA]</scope>
    <source>
        <strain evidence="1">DSM 18603</strain>
    </source>
</reference>
<dbReference type="EMBL" id="CM001403">
    <property type="protein sequence ID" value="EHQ24799.1"/>
    <property type="molecule type" value="Genomic_DNA"/>
</dbReference>
<protein>
    <submittedName>
        <fullName evidence="1">Uncharacterized protein</fullName>
    </submittedName>
</protein>
<dbReference type="AlphaFoldDB" id="H1Y463"/>
<evidence type="ECO:0000313" key="2">
    <source>
        <dbReference type="Proteomes" id="UP000002774"/>
    </source>
</evidence>
<name>H1Y463_9SPHI</name>
<keyword evidence="2" id="KW-1185">Reference proteome</keyword>
<dbReference type="RefSeq" id="WP_008504372.1">
    <property type="nucleotide sequence ID" value="NZ_CM001403.1"/>
</dbReference>
<proteinExistence type="predicted"/>
<accession>H1Y463</accession>
<dbReference type="Proteomes" id="UP000002774">
    <property type="component" value="Chromosome"/>
</dbReference>
<gene>
    <name evidence="1" type="ORF">Mucpa_0610</name>
</gene>